<dbReference type="Gene3D" id="3.30.420.40">
    <property type="match status" value="1"/>
</dbReference>
<protein>
    <submittedName>
        <fullName evidence="1">Uncharacterized protein</fullName>
    </submittedName>
</protein>
<feature type="non-terminal residue" evidence="1">
    <location>
        <position position="171"/>
    </location>
</feature>
<sequence length="171" mass="19455">MVSECVEYCLNQAGIRHADIQSIAISTPWGFNQIEDNWLFDYIGGAPNDYRGTYYVPHHFSHMEYILHYSNLLPGIVLIVDGSGSLERDRQKFNISEDPSPECISHVHMMGKETVSAYWFDGNDTSLVYRFSPSVASFEKCNLNSNGLLQSIGHYWRWASNYCFGLHSEAG</sequence>
<evidence type="ECO:0000313" key="1">
    <source>
        <dbReference type="EMBL" id="SVC56563.1"/>
    </source>
</evidence>
<proteinExistence type="predicted"/>
<reference evidence="1" key="1">
    <citation type="submission" date="2018-05" db="EMBL/GenBank/DDBJ databases">
        <authorList>
            <person name="Lanie J.A."/>
            <person name="Ng W.-L."/>
            <person name="Kazmierczak K.M."/>
            <person name="Andrzejewski T.M."/>
            <person name="Davidsen T.M."/>
            <person name="Wayne K.J."/>
            <person name="Tettelin H."/>
            <person name="Glass J.I."/>
            <person name="Rusch D."/>
            <person name="Podicherti R."/>
            <person name="Tsui H.-C.T."/>
            <person name="Winkler M.E."/>
        </authorList>
    </citation>
    <scope>NUCLEOTIDE SEQUENCE</scope>
</reference>
<accession>A0A382N5Z3</accession>
<gene>
    <name evidence="1" type="ORF">METZ01_LOCUS309417</name>
</gene>
<dbReference type="AlphaFoldDB" id="A0A382N5Z3"/>
<dbReference type="EMBL" id="UINC01098214">
    <property type="protein sequence ID" value="SVC56563.1"/>
    <property type="molecule type" value="Genomic_DNA"/>
</dbReference>
<name>A0A382N5Z3_9ZZZZ</name>
<organism evidence="1">
    <name type="scientific">marine metagenome</name>
    <dbReference type="NCBI Taxonomy" id="408172"/>
    <lineage>
        <taxon>unclassified sequences</taxon>
        <taxon>metagenomes</taxon>
        <taxon>ecological metagenomes</taxon>
    </lineage>
</organism>